<evidence type="ECO:0000313" key="2">
    <source>
        <dbReference type="EMBL" id="CAL6052185.1"/>
    </source>
</evidence>
<gene>
    <name evidence="1" type="ORF">HINF_LOCUS23372</name>
    <name evidence="2" type="ORF">HINF_LOCUS44726</name>
</gene>
<proteinExistence type="predicted"/>
<organism evidence="1">
    <name type="scientific">Hexamita inflata</name>
    <dbReference type="NCBI Taxonomy" id="28002"/>
    <lineage>
        <taxon>Eukaryota</taxon>
        <taxon>Metamonada</taxon>
        <taxon>Diplomonadida</taxon>
        <taxon>Hexamitidae</taxon>
        <taxon>Hexamitinae</taxon>
        <taxon>Hexamita</taxon>
    </lineage>
</organism>
<evidence type="ECO:0000313" key="3">
    <source>
        <dbReference type="Proteomes" id="UP001642409"/>
    </source>
</evidence>
<dbReference type="EMBL" id="CATOUU010000623">
    <property type="protein sequence ID" value="CAI9935727.1"/>
    <property type="molecule type" value="Genomic_DNA"/>
</dbReference>
<reference evidence="2 3" key="2">
    <citation type="submission" date="2024-07" db="EMBL/GenBank/DDBJ databases">
        <authorList>
            <person name="Akdeniz Z."/>
        </authorList>
    </citation>
    <scope>NUCLEOTIDE SEQUENCE [LARGE SCALE GENOMIC DNA]</scope>
</reference>
<dbReference type="EMBL" id="CAXDID020000191">
    <property type="protein sequence ID" value="CAL6052185.1"/>
    <property type="molecule type" value="Genomic_DNA"/>
</dbReference>
<dbReference type="AlphaFoldDB" id="A0AA86U2I1"/>
<keyword evidence="3" id="KW-1185">Reference proteome</keyword>
<accession>A0AA86U2I1</accession>
<comment type="caution">
    <text evidence="1">The sequence shown here is derived from an EMBL/GenBank/DDBJ whole genome shotgun (WGS) entry which is preliminary data.</text>
</comment>
<name>A0AA86U2I1_9EUKA</name>
<sequence length="126" mass="14796">MNLKNLPSWIPNTLATFQSDLALIKRVQLQYVQSKRFITINNKNVTHLATRLQTALQSRMQSRMHSKPISRQENVDDIENIPYWFRDNIIRENPSPCQIQDYEFRIFADSSTSIDQLIQLGSRCIE</sequence>
<reference evidence="1" key="1">
    <citation type="submission" date="2023-06" db="EMBL/GenBank/DDBJ databases">
        <authorList>
            <person name="Kurt Z."/>
        </authorList>
    </citation>
    <scope>NUCLEOTIDE SEQUENCE</scope>
</reference>
<dbReference type="Proteomes" id="UP001642409">
    <property type="component" value="Unassembled WGS sequence"/>
</dbReference>
<evidence type="ECO:0000313" key="1">
    <source>
        <dbReference type="EMBL" id="CAI9935727.1"/>
    </source>
</evidence>
<protein>
    <submittedName>
        <fullName evidence="2">Hypothetical_protein</fullName>
    </submittedName>
</protein>